<dbReference type="SMART" id="SM00859">
    <property type="entry name" value="Semialdhyde_dh"/>
    <property type="match status" value="1"/>
</dbReference>
<evidence type="ECO:0000256" key="1">
    <source>
        <dbReference type="ARBA" id="ARBA00004862"/>
    </source>
</evidence>
<comment type="pathway">
    <text evidence="1 7">Amino-acid biosynthesis; L-arginine biosynthesis; N(2)-acetyl-L-ornithine from L-glutamate: step 3/4.</text>
</comment>
<evidence type="ECO:0000259" key="9">
    <source>
        <dbReference type="SMART" id="SM00859"/>
    </source>
</evidence>
<dbReference type="AlphaFoldDB" id="A0A4R2TIN0"/>
<dbReference type="PROSITE" id="PS01224">
    <property type="entry name" value="ARGC"/>
    <property type="match status" value="1"/>
</dbReference>
<dbReference type="Proteomes" id="UP000295504">
    <property type="component" value="Unassembled WGS sequence"/>
</dbReference>
<accession>A0A4R2TIN0</accession>
<sequence length="346" mass="38680">MIRVGILGATGFVGAELIRLLVNHPGVEITFLDSRSYKDIDYSTVYPNLRTYINAKCISVDLDSDLDNVDLIFCALPHGLSQEPVKKALEKGIKVIDLSADFRIKDADVYADWYGVEHKAKDDLESAIYGLSEIYSQDIKEANLIANPGCYPTSIIIPLYPLLKENVIKDDVIIVDSKSGVSGAGRTPSEANLYALCNENIKAYSLGKHRHTPEIEQELSAAATRQVMVQFTPHLTPMTRGILSTIYIKNTKYLDYDDIKSIYEDYYKDKFFIRMLNNNEFPQTKAVYGSNFCDIGFTIDKRTNTIIIVSAIDNLVKGAAGQAIQNMNIMFGLKENEGLNIVPIWP</sequence>
<dbReference type="InterPro" id="IPR058924">
    <property type="entry name" value="AGPR_dimerisation_dom"/>
</dbReference>
<dbReference type="InterPro" id="IPR050085">
    <property type="entry name" value="AGPR"/>
</dbReference>
<dbReference type="InterPro" id="IPR023013">
    <property type="entry name" value="AGPR_AS"/>
</dbReference>
<comment type="similarity">
    <text evidence="7">Belongs to the NAGSA dehydrogenase family. Type 1 subfamily.</text>
</comment>
<dbReference type="GO" id="GO:0003942">
    <property type="term" value="F:N-acetyl-gamma-glutamyl-phosphate reductase activity"/>
    <property type="evidence" value="ECO:0007669"/>
    <property type="project" value="UniProtKB-UniRule"/>
</dbReference>
<keyword evidence="4 7" id="KW-0521">NADP</keyword>
<evidence type="ECO:0000256" key="7">
    <source>
        <dbReference type="HAMAP-Rule" id="MF_00150"/>
    </source>
</evidence>
<dbReference type="InterPro" id="IPR000534">
    <property type="entry name" value="Semialdehyde_DH_NAD-bd"/>
</dbReference>
<proteinExistence type="inferred from homology"/>
<comment type="caution">
    <text evidence="10">The sequence shown here is derived from an EMBL/GenBank/DDBJ whole genome shotgun (WGS) entry which is preliminary data.</text>
</comment>
<evidence type="ECO:0000256" key="2">
    <source>
        <dbReference type="ARBA" id="ARBA00022571"/>
    </source>
</evidence>
<evidence type="ECO:0000313" key="11">
    <source>
        <dbReference type="Proteomes" id="UP000295504"/>
    </source>
</evidence>
<keyword evidence="3 7" id="KW-0028">Amino-acid biosynthesis</keyword>
<keyword evidence="7" id="KW-0963">Cytoplasm</keyword>
<evidence type="ECO:0000256" key="3">
    <source>
        <dbReference type="ARBA" id="ARBA00022605"/>
    </source>
</evidence>
<dbReference type="SUPFAM" id="SSF55347">
    <property type="entry name" value="Glyceraldehyde-3-phosphate dehydrogenase-like, C-terminal domain"/>
    <property type="match status" value="1"/>
</dbReference>
<comment type="subcellular location">
    <subcellularLocation>
        <location evidence="7">Cytoplasm</location>
    </subcellularLocation>
</comment>
<gene>
    <name evidence="7" type="primary">argC</name>
    <name evidence="10" type="ORF">EDD79_101430</name>
</gene>
<dbReference type="Gene3D" id="3.30.360.10">
    <property type="entry name" value="Dihydrodipicolinate Reductase, domain 2"/>
    <property type="match status" value="1"/>
</dbReference>
<keyword evidence="11" id="KW-1185">Reference proteome</keyword>
<dbReference type="EMBL" id="SLYC01000014">
    <property type="protein sequence ID" value="TCQ02616.1"/>
    <property type="molecule type" value="Genomic_DNA"/>
</dbReference>
<evidence type="ECO:0000256" key="4">
    <source>
        <dbReference type="ARBA" id="ARBA00022857"/>
    </source>
</evidence>
<dbReference type="RefSeq" id="WP_132848343.1">
    <property type="nucleotide sequence ID" value="NZ_CP058648.1"/>
</dbReference>
<evidence type="ECO:0000313" key="10">
    <source>
        <dbReference type="EMBL" id="TCQ02616.1"/>
    </source>
</evidence>
<dbReference type="PANTHER" id="PTHR32338">
    <property type="entry name" value="N-ACETYL-GAMMA-GLUTAMYL-PHOSPHATE REDUCTASE, CHLOROPLASTIC-RELATED-RELATED"/>
    <property type="match status" value="1"/>
</dbReference>
<feature type="domain" description="Semialdehyde dehydrogenase NAD-binding" evidence="9">
    <location>
        <begin position="3"/>
        <end position="142"/>
    </location>
</feature>
<dbReference type="InterPro" id="IPR000706">
    <property type="entry name" value="AGPR_type-1"/>
</dbReference>
<comment type="function">
    <text evidence="7">Catalyzes the NADPH-dependent reduction of N-acetyl-5-glutamyl phosphate to yield N-acetyl-L-glutamate 5-semialdehyde.</text>
</comment>
<feature type="active site" evidence="7 8">
    <location>
        <position position="150"/>
    </location>
</feature>
<protein>
    <recommendedName>
        <fullName evidence="7">N-acetyl-gamma-glutamyl-phosphate reductase</fullName>
        <shortName evidence="7">AGPR</shortName>
        <ecNumber evidence="7">1.2.1.38</ecNumber>
    </recommendedName>
    <alternativeName>
        <fullName evidence="7">N-acetyl-glutamate semialdehyde dehydrogenase</fullName>
        <shortName evidence="7">NAGSA dehydrogenase</shortName>
    </alternativeName>
</protein>
<dbReference type="Pfam" id="PF22698">
    <property type="entry name" value="Semialdhyde_dhC_1"/>
    <property type="match status" value="1"/>
</dbReference>
<reference evidence="10 11" key="1">
    <citation type="submission" date="2019-03" db="EMBL/GenBank/DDBJ databases">
        <title>Genomic Encyclopedia of Type Strains, Phase IV (KMG-IV): sequencing the most valuable type-strain genomes for metagenomic binning, comparative biology and taxonomic classification.</title>
        <authorList>
            <person name="Goeker M."/>
        </authorList>
    </citation>
    <scope>NUCLEOTIDE SEQUENCE [LARGE SCALE GENOMIC DNA]</scope>
    <source>
        <strain evidence="10 11">DSM 100013</strain>
    </source>
</reference>
<dbReference type="HAMAP" id="MF_00150">
    <property type="entry name" value="ArgC_type1"/>
    <property type="match status" value="1"/>
</dbReference>
<dbReference type="EC" id="1.2.1.38" evidence="7"/>
<dbReference type="CDD" id="cd23934">
    <property type="entry name" value="AGPR_1_C"/>
    <property type="match status" value="1"/>
</dbReference>
<dbReference type="InterPro" id="IPR036291">
    <property type="entry name" value="NAD(P)-bd_dom_sf"/>
</dbReference>
<evidence type="ECO:0000256" key="5">
    <source>
        <dbReference type="ARBA" id="ARBA00023002"/>
    </source>
</evidence>
<dbReference type="GO" id="GO:0051287">
    <property type="term" value="F:NAD binding"/>
    <property type="evidence" value="ECO:0007669"/>
    <property type="project" value="InterPro"/>
</dbReference>
<dbReference type="NCBIfam" id="TIGR01850">
    <property type="entry name" value="argC"/>
    <property type="match status" value="1"/>
</dbReference>
<dbReference type="Gene3D" id="3.40.50.720">
    <property type="entry name" value="NAD(P)-binding Rossmann-like Domain"/>
    <property type="match status" value="1"/>
</dbReference>
<comment type="catalytic activity">
    <reaction evidence="6 7">
        <text>N-acetyl-L-glutamate 5-semialdehyde + phosphate + NADP(+) = N-acetyl-L-glutamyl 5-phosphate + NADPH + H(+)</text>
        <dbReference type="Rhea" id="RHEA:21588"/>
        <dbReference type="ChEBI" id="CHEBI:15378"/>
        <dbReference type="ChEBI" id="CHEBI:29123"/>
        <dbReference type="ChEBI" id="CHEBI:43474"/>
        <dbReference type="ChEBI" id="CHEBI:57783"/>
        <dbReference type="ChEBI" id="CHEBI:57936"/>
        <dbReference type="ChEBI" id="CHEBI:58349"/>
        <dbReference type="EC" id="1.2.1.38"/>
    </reaction>
</comment>
<name>A0A4R2TIN0_9FIRM</name>
<dbReference type="Pfam" id="PF01118">
    <property type="entry name" value="Semialdhyde_dh"/>
    <property type="match status" value="1"/>
</dbReference>
<dbReference type="PANTHER" id="PTHR32338:SF10">
    <property type="entry name" value="N-ACETYL-GAMMA-GLUTAMYL-PHOSPHATE REDUCTASE, CHLOROPLASTIC-RELATED"/>
    <property type="match status" value="1"/>
</dbReference>
<evidence type="ECO:0000256" key="8">
    <source>
        <dbReference type="PROSITE-ProRule" id="PRU10010"/>
    </source>
</evidence>
<evidence type="ECO:0000256" key="6">
    <source>
        <dbReference type="ARBA" id="ARBA00050557"/>
    </source>
</evidence>
<keyword evidence="2 7" id="KW-0055">Arginine biosynthesis</keyword>
<organism evidence="10 11">
    <name type="scientific">Serpentinicella alkaliphila</name>
    <dbReference type="NCBI Taxonomy" id="1734049"/>
    <lineage>
        <taxon>Bacteria</taxon>
        <taxon>Bacillati</taxon>
        <taxon>Bacillota</taxon>
        <taxon>Clostridia</taxon>
        <taxon>Peptostreptococcales</taxon>
        <taxon>Natronincolaceae</taxon>
        <taxon>Serpentinicella</taxon>
    </lineage>
</organism>
<dbReference type="GO" id="GO:0005737">
    <property type="term" value="C:cytoplasm"/>
    <property type="evidence" value="ECO:0007669"/>
    <property type="project" value="UniProtKB-SubCell"/>
</dbReference>
<dbReference type="UniPathway" id="UPA00068">
    <property type="reaction ID" value="UER00108"/>
</dbReference>
<dbReference type="GO" id="GO:0070401">
    <property type="term" value="F:NADP+ binding"/>
    <property type="evidence" value="ECO:0007669"/>
    <property type="project" value="InterPro"/>
</dbReference>
<dbReference type="GO" id="GO:0006526">
    <property type="term" value="P:L-arginine biosynthetic process"/>
    <property type="evidence" value="ECO:0007669"/>
    <property type="project" value="UniProtKB-UniRule"/>
</dbReference>
<dbReference type="OrthoDB" id="9801289at2"/>
<keyword evidence="5 7" id="KW-0560">Oxidoreductase</keyword>
<dbReference type="CDD" id="cd17895">
    <property type="entry name" value="AGPR_1_N"/>
    <property type="match status" value="1"/>
</dbReference>
<dbReference type="SUPFAM" id="SSF51735">
    <property type="entry name" value="NAD(P)-binding Rossmann-fold domains"/>
    <property type="match status" value="1"/>
</dbReference>
<dbReference type="FunFam" id="3.30.360.10:FF:000014">
    <property type="entry name" value="N-acetyl-gamma-glutamyl-phosphate reductase"/>
    <property type="match status" value="1"/>
</dbReference>